<dbReference type="PANTHER" id="PTHR24256">
    <property type="entry name" value="TRYPTASE-RELATED"/>
    <property type="match status" value="1"/>
</dbReference>
<evidence type="ECO:0000256" key="9">
    <source>
        <dbReference type="SAM" id="MobiDB-lite"/>
    </source>
</evidence>
<dbReference type="PROSITE" id="PS50240">
    <property type="entry name" value="TRYPSIN_DOM"/>
    <property type="match status" value="1"/>
</dbReference>
<reference evidence="11" key="2">
    <citation type="submission" date="2020-05" db="UniProtKB">
        <authorList>
            <consortium name="EnsemblMetazoa"/>
        </authorList>
    </citation>
    <scope>IDENTIFICATION</scope>
    <source>
        <strain evidence="11">maculatus3</strain>
    </source>
</reference>
<dbReference type="Gene3D" id="2.40.10.10">
    <property type="entry name" value="Trypsin-like serine proteases"/>
    <property type="match status" value="2"/>
</dbReference>
<evidence type="ECO:0000313" key="11">
    <source>
        <dbReference type="EnsemblMetazoa" id="AMAM011311-PA"/>
    </source>
</evidence>
<dbReference type="Proteomes" id="UP000075901">
    <property type="component" value="Unassembled WGS sequence"/>
</dbReference>
<proteinExistence type="inferred from homology"/>
<protein>
    <recommendedName>
        <fullName evidence="10">Peptidase S1 domain-containing protein</fullName>
    </recommendedName>
</protein>
<evidence type="ECO:0000259" key="10">
    <source>
        <dbReference type="PROSITE" id="PS50240"/>
    </source>
</evidence>
<comment type="subcellular location">
    <subcellularLocation>
        <location evidence="1">Secreted</location>
    </subcellularLocation>
</comment>
<dbReference type="SUPFAM" id="SSF50494">
    <property type="entry name" value="Trypsin-like serine proteases"/>
    <property type="match status" value="2"/>
</dbReference>
<evidence type="ECO:0000256" key="5">
    <source>
        <dbReference type="ARBA" id="ARBA00022859"/>
    </source>
</evidence>
<evidence type="ECO:0000256" key="6">
    <source>
        <dbReference type="ARBA" id="ARBA00023157"/>
    </source>
</evidence>
<feature type="compositionally biased region" description="Acidic residues" evidence="9">
    <location>
        <begin position="132"/>
        <end position="154"/>
    </location>
</feature>
<keyword evidence="5" id="KW-0391">Immunity</keyword>
<dbReference type="InterPro" id="IPR043504">
    <property type="entry name" value="Peptidase_S1_PA_chymotrypsin"/>
</dbReference>
<keyword evidence="12" id="KW-1185">Reference proteome</keyword>
<comment type="similarity">
    <text evidence="8">Belongs to the peptidase S1 family. CLIP subfamily.</text>
</comment>
<dbReference type="InterPro" id="IPR009003">
    <property type="entry name" value="Peptidase_S1_PA"/>
</dbReference>
<feature type="domain" description="Peptidase S1" evidence="10">
    <location>
        <begin position="1"/>
        <end position="475"/>
    </location>
</feature>
<dbReference type="VEuPathDB" id="VectorBase:AMAM011311"/>
<feature type="compositionally biased region" description="Basic and acidic residues" evidence="9">
    <location>
        <begin position="220"/>
        <end position="230"/>
    </location>
</feature>
<dbReference type="GO" id="GO:0045087">
    <property type="term" value="P:innate immune response"/>
    <property type="evidence" value="ECO:0007669"/>
    <property type="project" value="UniProtKB-KW"/>
</dbReference>
<name>A0A182SQD3_9DIPT</name>
<reference evidence="12" key="1">
    <citation type="submission" date="2013-09" db="EMBL/GenBank/DDBJ databases">
        <title>The Genome Sequence of Anopheles maculatus species B.</title>
        <authorList>
            <consortium name="The Broad Institute Genomics Platform"/>
            <person name="Neafsey D.E."/>
            <person name="Besansky N."/>
            <person name="Howell P."/>
            <person name="Walton C."/>
            <person name="Young S.K."/>
            <person name="Zeng Q."/>
            <person name="Gargeya S."/>
            <person name="Fitzgerald M."/>
            <person name="Haas B."/>
            <person name="Abouelleil A."/>
            <person name="Allen A.W."/>
            <person name="Alvarado L."/>
            <person name="Arachchi H.M."/>
            <person name="Berlin A.M."/>
            <person name="Chapman S.B."/>
            <person name="Gainer-Dewar J."/>
            <person name="Goldberg J."/>
            <person name="Griggs A."/>
            <person name="Gujja S."/>
            <person name="Hansen M."/>
            <person name="Howarth C."/>
            <person name="Imamovic A."/>
            <person name="Ireland A."/>
            <person name="Larimer J."/>
            <person name="McCowan C."/>
            <person name="Murphy C."/>
            <person name="Pearson M."/>
            <person name="Poon T.W."/>
            <person name="Priest M."/>
            <person name="Roberts A."/>
            <person name="Saif S."/>
            <person name="Shea T."/>
            <person name="Sisk P."/>
            <person name="Sykes S."/>
            <person name="Wortman J."/>
            <person name="Nusbaum C."/>
            <person name="Birren B."/>
        </authorList>
    </citation>
    <scope>NUCLEOTIDE SEQUENCE [LARGE SCALE GENOMIC DNA]</scope>
    <source>
        <strain evidence="12">maculatus3</strain>
    </source>
</reference>
<dbReference type="Pfam" id="PF00089">
    <property type="entry name" value="Trypsin"/>
    <property type="match status" value="1"/>
</dbReference>
<organism evidence="11 12">
    <name type="scientific">Anopheles maculatus</name>
    <dbReference type="NCBI Taxonomy" id="74869"/>
    <lineage>
        <taxon>Eukaryota</taxon>
        <taxon>Metazoa</taxon>
        <taxon>Ecdysozoa</taxon>
        <taxon>Arthropoda</taxon>
        <taxon>Hexapoda</taxon>
        <taxon>Insecta</taxon>
        <taxon>Pterygota</taxon>
        <taxon>Neoptera</taxon>
        <taxon>Endopterygota</taxon>
        <taxon>Diptera</taxon>
        <taxon>Nematocera</taxon>
        <taxon>Culicoidea</taxon>
        <taxon>Culicidae</taxon>
        <taxon>Anophelinae</taxon>
        <taxon>Anopheles</taxon>
        <taxon>Anopheles maculatus group</taxon>
    </lineage>
</organism>
<dbReference type="FunFam" id="2.40.10.10:FF:000002">
    <property type="entry name" value="Transmembrane protease serine"/>
    <property type="match status" value="1"/>
</dbReference>
<feature type="region of interest" description="Disordered" evidence="9">
    <location>
        <begin position="204"/>
        <end position="244"/>
    </location>
</feature>
<evidence type="ECO:0000256" key="8">
    <source>
        <dbReference type="ARBA" id="ARBA00024195"/>
    </source>
</evidence>
<keyword evidence="3" id="KW-0399">Innate immunity</keyword>
<sequence>DLFNLPLPALWTVVLGEYDRRSESGFEQRIPVDKIILHEKYHNFKHDLDETNLDIEHSLMFFFFNLICTLSTYTVLLKLGKPANTSPNSRVRKICLPFADFKVNSMTFDPRPGQQSKLSSKTKPAYFFDQNQSDDSEDHQPPSEDDGNLYDENSDAFPEPVPFRDENFLRHFKQSLQATSPNDRPLRSRTARYMINHLVAERLLSLRSNRTHPTTSSEPTETKATDDRSGGRPNHASRSSRRLFTVDMFRPDRHHPRPDSNGKRWIYHPFAGNIVLTRNVVSHQQHHRANLNSKFGNNRRRNDKFSHAPVYYRKEPNYRTEDVIDSPALPDANGPTAHSASDAEPDHGPATSAMPDTSQYVDCLATGWGKSTIDDELTDVLLQTRAPIQSSKKCEEAYGDFIKLHRGHLCAGNLDGAGGTCVGDSGGPLQCRISKRGPWILVGITSFGSGCAFKNYPDVYTKISFYRQWIVETIQSN</sequence>
<keyword evidence="4" id="KW-0732">Signal</keyword>
<accession>A0A182SQD3</accession>
<dbReference type="GO" id="GO:0006508">
    <property type="term" value="P:proteolysis"/>
    <property type="evidence" value="ECO:0007669"/>
    <property type="project" value="InterPro"/>
</dbReference>
<dbReference type="InterPro" id="IPR001254">
    <property type="entry name" value="Trypsin_dom"/>
</dbReference>
<dbReference type="GO" id="GO:0004252">
    <property type="term" value="F:serine-type endopeptidase activity"/>
    <property type="evidence" value="ECO:0007669"/>
    <property type="project" value="InterPro"/>
</dbReference>
<dbReference type="CDD" id="cd00190">
    <property type="entry name" value="Tryp_SPc"/>
    <property type="match status" value="1"/>
</dbReference>
<keyword evidence="7" id="KW-0325">Glycoprotein</keyword>
<evidence type="ECO:0000256" key="3">
    <source>
        <dbReference type="ARBA" id="ARBA00022588"/>
    </source>
</evidence>
<dbReference type="InterPro" id="IPR051487">
    <property type="entry name" value="Ser/Thr_Proteases_Immune/Dev"/>
</dbReference>
<evidence type="ECO:0000313" key="12">
    <source>
        <dbReference type="Proteomes" id="UP000075901"/>
    </source>
</evidence>
<dbReference type="InterPro" id="IPR033116">
    <property type="entry name" value="TRYPSIN_SER"/>
</dbReference>
<feature type="region of interest" description="Disordered" evidence="9">
    <location>
        <begin position="323"/>
        <end position="355"/>
    </location>
</feature>
<dbReference type="PROSITE" id="PS00135">
    <property type="entry name" value="TRYPSIN_SER"/>
    <property type="match status" value="1"/>
</dbReference>
<evidence type="ECO:0000256" key="7">
    <source>
        <dbReference type="ARBA" id="ARBA00023180"/>
    </source>
</evidence>
<dbReference type="AlphaFoldDB" id="A0A182SQD3"/>
<feature type="region of interest" description="Disordered" evidence="9">
    <location>
        <begin position="128"/>
        <end position="162"/>
    </location>
</feature>
<keyword evidence="6" id="KW-1015">Disulfide bond</keyword>
<keyword evidence="2" id="KW-0964">Secreted</keyword>
<evidence type="ECO:0000256" key="2">
    <source>
        <dbReference type="ARBA" id="ARBA00022525"/>
    </source>
</evidence>
<dbReference type="SMART" id="SM00020">
    <property type="entry name" value="Tryp_SPc"/>
    <property type="match status" value="1"/>
</dbReference>
<dbReference type="GO" id="GO:0005576">
    <property type="term" value="C:extracellular region"/>
    <property type="evidence" value="ECO:0007669"/>
    <property type="project" value="UniProtKB-SubCell"/>
</dbReference>
<dbReference type="EnsemblMetazoa" id="AMAM011311-RA">
    <property type="protein sequence ID" value="AMAM011311-PA"/>
    <property type="gene ID" value="AMAM011311"/>
</dbReference>
<evidence type="ECO:0000256" key="4">
    <source>
        <dbReference type="ARBA" id="ARBA00022729"/>
    </source>
</evidence>
<evidence type="ECO:0000256" key="1">
    <source>
        <dbReference type="ARBA" id="ARBA00004613"/>
    </source>
</evidence>